<feature type="domain" description="Cyclic GMP-AMP synthase DncV-like nucleotidyltransferase" evidence="12">
    <location>
        <begin position="62"/>
        <end position="153"/>
    </location>
</feature>
<proteinExistence type="predicted"/>
<dbReference type="EMBL" id="SNVI01000005">
    <property type="protein sequence ID" value="TFE37346.1"/>
    <property type="molecule type" value="Genomic_DNA"/>
</dbReference>
<keyword evidence="1" id="KW-0808">Transferase</keyword>
<keyword evidence="5" id="KW-0067">ATP-binding</keyword>
<evidence type="ECO:0000313" key="14">
    <source>
        <dbReference type="EMBL" id="TFE37346.1"/>
    </source>
</evidence>
<dbReference type="RefSeq" id="WP_134465875.1">
    <property type="nucleotide sequence ID" value="NZ_JBHMFL010000022.1"/>
</dbReference>
<reference evidence="14 15" key="1">
    <citation type="submission" date="2019-03" db="EMBL/GenBank/DDBJ databases">
        <title>Complete Genome Sequence of Paraburkholderia dipogonis ICMP 19430T, a Nitrogen-fixing Symbiont of the South African Invasive Legume Dipogon lignosus in New Zealand.</title>
        <authorList>
            <person name="De Meyer S.E."/>
        </authorList>
    </citation>
    <scope>NUCLEOTIDE SEQUENCE [LARGE SCALE GENOMIC DNA]</scope>
    <source>
        <strain evidence="14 15">ICMP 19430</strain>
    </source>
</reference>
<evidence type="ECO:0000256" key="6">
    <source>
        <dbReference type="ARBA" id="ARBA00022842"/>
    </source>
</evidence>
<keyword evidence="4" id="KW-0547">Nucleotide-binding</keyword>
<keyword evidence="7" id="KW-0546">Nucleotide metabolism</keyword>
<dbReference type="GO" id="GO:0009117">
    <property type="term" value="P:nucleotide metabolic process"/>
    <property type="evidence" value="ECO:0007669"/>
    <property type="project" value="UniProtKB-KW"/>
</dbReference>
<evidence type="ECO:0000256" key="2">
    <source>
        <dbReference type="ARBA" id="ARBA00022695"/>
    </source>
</evidence>
<comment type="catalytic activity">
    <reaction evidence="11">
        <text>GTP + ATP = 3',3'-cGAMP + 2 diphosphate</text>
        <dbReference type="Rhea" id="RHEA:35647"/>
        <dbReference type="ChEBI" id="CHEBI:30616"/>
        <dbReference type="ChEBI" id="CHEBI:33019"/>
        <dbReference type="ChEBI" id="CHEBI:37565"/>
        <dbReference type="ChEBI" id="CHEBI:71501"/>
    </reaction>
    <physiologicalReaction direction="left-to-right" evidence="11">
        <dbReference type="Rhea" id="RHEA:35648"/>
    </physiologicalReaction>
</comment>
<dbReference type="GO" id="GO:0046872">
    <property type="term" value="F:metal ion binding"/>
    <property type="evidence" value="ECO:0007669"/>
    <property type="project" value="UniProtKB-KW"/>
</dbReference>
<evidence type="ECO:0000256" key="7">
    <source>
        <dbReference type="ARBA" id="ARBA00023080"/>
    </source>
</evidence>
<dbReference type="InterPro" id="IPR048445">
    <property type="entry name" value="DncV-like_NTFase"/>
</dbReference>
<evidence type="ECO:0000313" key="15">
    <source>
        <dbReference type="Proteomes" id="UP000297385"/>
    </source>
</evidence>
<evidence type="ECO:0000259" key="13">
    <source>
        <dbReference type="Pfam" id="PF21713"/>
    </source>
</evidence>
<dbReference type="GeneID" id="97309380"/>
<dbReference type="Pfam" id="PF21654">
    <property type="entry name" value="DncV-like_NTFase"/>
    <property type="match status" value="1"/>
</dbReference>
<dbReference type="GO" id="GO:0005524">
    <property type="term" value="F:ATP binding"/>
    <property type="evidence" value="ECO:0007669"/>
    <property type="project" value="UniProtKB-KW"/>
</dbReference>
<gene>
    <name evidence="14" type="ORF">E2553_38300</name>
</gene>
<dbReference type="GO" id="GO:0140701">
    <property type="term" value="F:3',3'-cyclic GMP-AMP synthase activity"/>
    <property type="evidence" value="ECO:0007669"/>
    <property type="project" value="InterPro"/>
</dbReference>
<name>A0A4Y8MIP9_9BURK</name>
<evidence type="ECO:0000256" key="3">
    <source>
        <dbReference type="ARBA" id="ARBA00022723"/>
    </source>
</evidence>
<dbReference type="Pfam" id="PF21713">
    <property type="entry name" value="DncV_C"/>
    <property type="match status" value="1"/>
</dbReference>
<dbReference type="NCBIfam" id="NF041078">
    <property type="entry name" value="cGAS"/>
    <property type="match status" value="1"/>
</dbReference>
<dbReference type="Proteomes" id="UP000297385">
    <property type="component" value="Unassembled WGS sequence"/>
</dbReference>
<keyword evidence="6" id="KW-0460">Magnesium</keyword>
<dbReference type="AlphaFoldDB" id="A0A4Y8MIP9"/>
<keyword evidence="2" id="KW-0548">Nucleotidyltransferase</keyword>
<evidence type="ECO:0000256" key="11">
    <source>
        <dbReference type="ARBA" id="ARBA00048304"/>
    </source>
</evidence>
<keyword evidence="9" id="KW-0342">GTP-binding</keyword>
<dbReference type="GO" id="GO:0051607">
    <property type="term" value="P:defense response to virus"/>
    <property type="evidence" value="ECO:0007669"/>
    <property type="project" value="UniProtKB-KW"/>
</dbReference>
<accession>A0A4Y8MIP9</accession>
<evidence type="ECO:0000256" key="4">
    <source>
        <dbReference type="ARBA" id="ARBA00022741"/>
    </source>
</evidence>
<keyword evidence="8" id="KW-0051">Antiviral defense</keyword>
<sequence>MLNLSSLFHSTVEAPTLLANMDLSDNRRTFIAEAKSAVRMCLREELLKVLRAHGYTGPAVRPRFFTQGSWAYKTINAPAQHPQQADIDDGAYLPLSFVSQKVRPSVASNIFFAAAELALLPLVRQRGWKLVTDKPTCIRIEIASFAHVDVPLYAIPDDEFETLQKAASSVYGYLSLDAAMDRAERDAWTALPRDHVLLAHREDDWVKSDPRPVKTWFLDEVERHGEQYRRTVRYLKGFRDWQWSAGGPSSILLMAASAPIFEARDRRDDLALLDVVEKLPTALREGVCNPVDANESLTDRLGAEGVEDAAKRFGRLEVYLRGALNSSNSSQACTWIVDQFGQRFPNAPLRVKVTTAAATVLAVPASAAASPLVGRNQAG</sequence>
<dbReference type="InterPro" id="IPR048446">
    <property type="entry name" value="DncV_C"/>
</dbReference>
<comment type="caution">
    <text evidence="14">The sequence shown here is derived from an EMBL/GenBank/DDBJ whole genome shotgun (WGS) entry which is preliminary data.</text>
</comment>
<organism evidence="14 15">
    <name type="scientific">Paraburkholderia dipogonis</name>
    <dbReference type="NCBI Taxonomy" id="1211383"/>
    <lineage>
        <taxon>Bacteria</taxon>
        <taxon>Pseudomonadati</taxon>
        <taxon>Pseudomonadota</taxon>
        <taxon>Betaproteobacteria</taxon>
        <taxon>Burkholderiales</taxon>
        <taxon>Burkholderiaceae</taxon>
        <taxon>Paraburkholderia</taxon>
    </lineage>
</organism>
<feature type="domain" description="Cyclic GMP-AMP synthase C-terminal" evidence="13">
    <location>
        <begin position="225"/>
        <end position="350"/>
    </location>
</feature>
<keyword evidence="3" id="KW-0479">Metal-binding</keyword>
<evidence type="ECO:0000256" key="1">
    <source>
        <dbReference type="ARBA" id="ARBA00022679"/>
    </source>
</evidence>
<dbReference type="InterPro" id="IPR047805">
    <property type="entry name" value="GAMP_synthase"/>
</dbReference>
<dbReference type="GO" id="GO:0005525">
    <property type="term" value="F:GTP binding"/>
    <property type="evidence" value="ECO:0007669"/>
    <property type="project" value="UniProtKB-KW"/>
</dbReference>
<protein>
    <recommendedName>
        <fullName evidence="10">Cyclic GMP-AMP synthase</fullName>
    </recommendedName>
</protein>
<evidence type="ECO:0000256" key="9">
    <source>
        <dbReference type="ARBA" id="ARBA00023134"/>
    </source>
</evidence>
<evidence type="ECO:0000259" key="12">
    <source>
        <dbReference type="Pfam" id="PF21654"/>
    </source>
</evidence>
<evidence type="ECO:0000256" key="5">
    <source>
        <dbReference type="ARBA" id="ARBA00022840"/>
    </source>
</evidence>
<evidence type="ECO:0000256" key="10">
    <source>
        <dbReference type="ARBA" id="ARBA00044145"/>
    </source>
</evidence>
<evidence type="ECO:0000256" key="8">
    <source>
        <dbReference type="ARBA" id="ARBA00023118"/>
    </source>
</evidence>